<keyword evidence="5 12" id="KW-0863">Zinc-finger</keyword>
<dbReference type="PROSITE" id="PS50089">
    <property type="entry name" value="ZF_RING_2"/>
    <property type="match status" value="1"/>
</dbReference>
<dbReference type="OrthoDB" id="9049620at2759"/>
<dbReference type="Pfam" id="PF13445">
    <property type="entry name" value="zf-RING_UBOX"/>
    <property type="match status" value="1"/>
</dbReference>
<dbReference type="PROSITE" id="PS00518">
    <property type="entry name" value="ZF_RING_1"/>
    <property type="match status" value="1"/>
</dbReference>
<keyword evidence="16" id="KW-1185">Reference proteome</keyword>
<dbReference type="GO" id="GO:0005789">
    <property type="term" value="C:endoplasmic reticulum membrane"/>
    <property type="evidence" value="ECO:0007669"/>
    <property type="project" value="UniProtKB-SubCell"/>
</dbReference>
<keyword evidence="4" id="KW-0479">Metal-binding</keyword>
<dbReference type="InterPro" id="IPR001841">
    <property type="entry name" value="Znf_RING"/>
</dbReference>
<gene>
    <name evidence="15" type="ORF">KFL_003330140</name>
</gene>
<feature type="transmembrane region" description="Helical" evidence="13">
    <location>
        <begin position="189"/>
        <end position="206"/>
    </location>
</feature>
<evidence type="ECO:0000313" key="15">
    <source>
        <dbReference type="EMBL" id="GAQ87131.1"/>
    </source>
</evidence>
<protein>
    <recommendedName>
        <fullName evidence="2">E3 ubiquitin-protein ligase RNF170</fullName>
    </recommendedName>
    <alternativeName>
        <fullName evidence="11">RING finger protein 170</fullName>
    </alternativeName>
    <alternativeName>
        <fullName evidence="10">RING-type E3 ubiquitin transferase RNF170</fullName>
    </alternativeName>
</protein>
<feature type="transmembrane region" description="Helical" evidence="13">
    <location>
        <begin position="212"/>
        <end position="237"/>
    </location>
</feature>
<evidence type="ECO:0000256" key="6">
    <source>
        <dbReference type="ARBA" id="ARBA00022824"/>
    </source>
</evidence>
<evidence type="ECO:0000256" key="1">
    <source>
        <dbReference type="ARBA" id="ARBA00004477"/>
    </source>
</evidence>
<sequence>MPLVKGIGDEVLIYALFALGPILIVGQPILRGSLPLLKRCVRSLRAFFRNAWLRSANARGGLLQDADLPPPDEMCSICHDQFTMPCQANCSHWFCGDCILRAWQHSSALSPCRCPICRRNINLLLLSRHWRIDGAAQERIASDIAKYNRLFGGVPVSFVQRLRDAPLLLRRMVGDLLDPGRSLALLHNIRILFCLLLLVTYLVSPFDIIPESILGLVGFIDDIVFAAFVGFYLSILYRATLLNNHS</sequence>
<comment type="subcellular location">
    <subcellularLocation>
        <location evidence="1">Endoplasmic reticulum membrane</location>
        <topology evidence="1">Multi-pass membrane protein</topology>
    </subcellularLocation>
</comment>
<evidence type="ECO:0000256" key="7">
    <source>
        <dbReference type="ARBA" id="ARBA00022833"/>
    </source>
</evidence>
<dbReference type="Gene3D" id="3.30.40.10">
    <property type="entry name" value="Zinc/RING finger domain, C3HC4 (zinc finger)"/>
    <property type="match status" value="1"/>
</dbReference>
<dbReference type="InterPro" id="IPR017907">
    <property type="entry name" value="Znf_RING_CS"/>
</dbReference>
<keyword evidence="8 13" id="KW-1133">Transmembrane helix</keyword>
<keyword evidence="3 13" id="KW-0812">Transmembrane</keyword>
<evidence type="ECO:0000256" key="13">
    <source>
        <dbReference type="SAM" id="Phobius"/>
    </source>
</evidence>
<dbReference type="InterPro" id="IPR038896">
    <property type="entry name" value="RNF170"/>
</dbReference>
<dbReference type="EMBL" id="DF237282">
    <property type="protein sequence ID" value="GAQ87131.1"/>
    <property type="molecule type" value="Genomic_DNA"/>
</dbReference>
<keyword evidence="9 13" id="KW-0472">Membrane</keyword>
<dbReference type="STRING" id="105231.A0A1Y1IDF0"/>
<evidence type="ECO:0000256" key="2">
    <source>
        <dbReference type="ARBA" id="ARBA00014068"/>
    </source>
</evidence>
<proteinExistence type="predicted"/>
<dbReference type="PANTHER" id="PTHR22894:SF5">
    <property type="entry name" value="RING-TYPE DOMAIN-CONTAINING PROTEIN"/>
    <property type="match status" value="1"/>
</dbReference>
<dbReference type="InterPro" id="IPR013083">
    <property type="entry name" value="Znf_RING/FYVE/PHD"/>
</dbReference>
<dbReference type="AlphaFoldDB" id="A0A1Y1IDF0"/>
<dbReference type="PANTHER" id="PTHR22894">
    <property type="entry name" value="RING-TYPE DOMAIN-CONTAINING PROTEIN"/>
    <property type="match status" value="1"/>
</dbReference>
<dbReference type="OMA" id="CRQEEQN"/>
<evidence type="ECO:0000256" key="12">
    <source>
        <dbReference type="PROSITE-ProRule" id="PRU00175"/>
    </source>
</evidence>
<feature type="domain" description="RING-type" evidence="14">
    <location>
        <begin position="75"/>
        <end position="118"/>
    </location>
</feature>
<accession>A0A1Y1IDF0</accession>
<dbReference type="SUPFAM" id="SSF57850">
    <property type="entry name" value="RING/U-box"/>
    <property type="match status" value="1"/>
</dbReference>
<dbReference type="InterPro" id="IPR010652">
    <property type="entry name" value="DUF1232"/>
</dbReference>
<evidence type="ECO:0000256" key="8">
    <source>
        <dbReference type="ARBA" id="ARBA00022989"/>
    </source>
</evidence>
<evidence type="ECO:0000256" key="5">
    <source>
        <dbReference type="ARBA" id="ARBA00022771"/>
    </source>
</evidence>
<dbReference type="Pfam" id="PF06803">
    <property type="entry name" value="DUF1232"/>
    <property type="match status" value="1"/>
</dbReference>
<name>A0A1Y1IDF0_KLENI</name>
<evidence type="ECO:0000313" key="16">
    <source>
        <dbReference type="Proteomes" id="UP000054558"/>
    </source>
</evidence>
<dbReference type="InterPro" id="IPR027370">
    <property type="entry name" value="Znf-RING_euk"/>
</dbReference>
<evidence type="ECO:0000256" key="4">
    <source>
        <dbReference type="ARBA" id="ARBA00022723"/>
    </source>
</evidence>
<keyword evidence="7" id="KW-0862">Zinc</keyword>
<keyword evidence="6" id="KW-0256">Endoplasmic reticulum</keyword>
<evidence type="ECO:0000256" key="3">
    <source>
        <dbReference type="ARBA" id="ARBA00022692"/>
    </source>
</evidence>
<dbReference type="GO" id="GO:0008270">
    <property type="term" value="F:zinc ion binding"/>
    <property type="evidence" value="ECO:0007669"/>
    <property type="project" value="UniProtKB-KW"/>
</dbReference>
<evidence type="ECO:0000259" key="14">
    <source>
        <dbReference type="PROSITE" id="PS50089"/>
    </source>
</evidence>
<feature type="transmembrane region" description="Helical" evidence="13">
    <location>
        <begin position="12"/>
        <end position="30"/>
    </location>
</feature>
<evidence type="ECO:0000256" key="10">
    <source>
        <dbReference type="ARBA" id="ARBA00030110"/>
    </source>
</evidence>
<dbReference type="GO" id="GO:0061630">
    <property type="term" value="F:ubiquitin protein ligase activity"/>
    <property type="evidence" value="ECO:0007669"/>
    <property type="project" value="InterPro"/>
</dbReference>
<reference evidence="15 16" key="1">
    <citation type="journal article" date="2014" name="Nat. Commun.">
        <title>Klebsormidium flaccidum genome reveals primary factors for plant terrestrial adaptation.</title>
        <authorList>
            <person name="Hori K."/>
            <person name="Maruyama F."/>
            <person name="Fujisawa T."/>
            <person name="Togashi T."/>
            <person name="Yamamoto N."/>
            <person name="Seo M."/>
            <person name="Sato S."/>
            <person name="Yamada T."/>
            <person name="Mori H."/>
            <person name="Tajima N."/>
            <person name="Moriyama T."/>
            <person name="Ikeuchi M."/>
            <person name="Watanabe M."/>
            <person name="Wada H."/>
            <person name="Kobayashi K."/>
            <person name="Saito M."/>
            <person name="Masuda T."/>
            <person name="Sasaki-Sekimoto Y."/>
            <person name="Mashiguchi K."/>
            <person name="Awai K."/>
            <person name="Shimojima M."/>
            <person name="Masuda S."/>
            <person name="Iwai M."/>
            <person name="Nobusawa T."/>
            <person name="Narise T."/>
            <person name="Kondo S."/>
            <person name="Saito H."/>
            <person name="Sato R."/>
            <person name="Murakawa M."/>
            <person name="Ihara Y."/>
            <person name="Oshima-Yamada Y."/>
            <person name="Ohtaka K."/>
            <person name="Satoh M."/>
            <person name="Sonobe K."/>
            <person name="Ishii M."/>
            <person name="Ohtani R."/>
            <person name="Kanamori-Sato M."/>
            <person name="Honoki R."/>
            <person name="Miyazaki D."/>
            <person name="Mochizuki H."/>
            <person name="Umetsu J."/>
            <person name="Higashi K."/>
            <person name="Shibata D."/>
            <person name="Kamiya Y."/>
            <person name="Sato N."/>
            <person name="Nakamura Y."/>
            <person name="Tabata S."/>
            <person name="Ida S."/>
            <person name="Kurokawa K."/>
            <person name="Ohta H."/>
        </authorList>
    </citation>
    <scope>NUCLEOTIDE SEQUENCE [LARGE SCALE GENOMIC DNA]</scope>
    <source>
        <strain evidence="15 16">NIES-2285</strain>
    </source>
</reference>
<dbReference type="SMART" id="SM00184">
    <property type="entry name" value="RING"/>
    <property type="match status" value="1"/>
</dbReference>
<evidence type="ECO:0000256" key="9">
    <source>
        <dbReference type="ARBA" id="ARBA00023136"/>
    </source>
</evidence>
<dbReference type="CDD" id="cd16539">
    <property type="entry name" value="RING-HC_RNF113A_B"/>
    <property type="match status" value="1"/>
</dbReference>
<organism evidence="15 16">
    <name type="scientific">Klebsormidium nitens</name>
    <name type="common">Green alga</name>
    <name type="synonym">Ulothrix nitens</name>
    <dbReference type="NCBI Taxonomy" id="105231"/>
    <lineage>
        <taxon>Eukaryota</taxon>
        <taxon>Viridiplantae</taxon>
        <taxon>Streptophyta</taxon>
        <taxon>Klebsormidiophyceae</taxon>
        <taxon>Klebsormidiales</taxon>
        <taxon>Klebsormidiaceae</taxon>
        <taxon>Klebsormidium</taxon>
    </lineage>
</organism>
<evidence type="ECO:0000256" key="11">
    <source>
        <dbReference type="ARBA" id="ARBA00031107"/>
    </source>
</evidence>
<dbReference type="Proteomes" id="UP000054558">
    <property type="component" value="Unassembled WGS sequence"/>
</dbReference>